<proteinExistence type="predicted"/>
<evidence type="ECO:0000256" key="1">
    <source>
        <dbReference type="SAM" id="Phobius"/>
    </source>
</evidence>
<feature type="transmembrane region" description="Helical" evidence="1">
    <location>
        <begin position="21"/>
        <end position="47"/>
    </location>
</feature>
<dbReference type="RefSeq" id="WP_181215933.1">
    <property type="nucleotide sequence ID" value="NZ_JABUHM010000011.1"/>
</dbReference>
<keyword evidence="1" id="KW-0812">Transmembrane</keyword>
<keyword evidence="1" id="KW-1133">Transmembrane helix</keyword>
<dbReference type="Proteomes" id="UP000295689">
    <property type="component" value="Unassembled WGS sequence"/>
</dbReference>
<reference evidence="2 3" key="1">
    <citation type="journal article" date="2015" name="Stand. Genomic Sci.">
        <title>Genomic Encyclopedia of Bacterial and Archaeal Type Strains, Phase III: the genomes of soil and plant-associated and newly described type strains.</title>
        <authorList>
            <person name="Whitman W.B."/>
            <person name="Woyke T."/>
            <person name="Klenk H.P."/>
            <person name="Zhou Y."/>
            <person name="Lilburn T.G."/>
            <person name="Beck B.J."/>
            <person name="De Vos P."/>
            <person name="Vandamme P."/>
            <person name="Eisen J.A."/>
            <person name="Garrity G."/>
            <person name="Hugenholtz P."/>
            <person name="Kyrpides N.C."/>
        </authorList>
    </citation>
    <scope>NUCLEOTIDE SEQUENCE [LARGE SCALE GENOMIC DNA]</scope>
    <source>
        <strain evidence="2 3">CV53</strain>
    </source>
</reference>
<keyword evidence="1" id="KW-0472">Membrane</keyword>
<gene>
    <name evidence="2" type="ORF">EV146_110108</name>
</gene>
<evidence type="ECO:0000313" key="3">
    <source>
        <dbReference type="Proteomes" id="UP000295689"/>
    </source>
</evidence>
<comment type="caution">
    <text evidence="2">The sequence shown here is derived from an EMBL/GenBank/DDBJ whole genome shotgun (WGS) entry which is preliminary data.</text>
</comment>
<dbReference type="AlphaFoldDB" id="A0A4R2B8H0"/>
<name>A0A4R2B8H0_9BACI</name>
<protein>
    <submittedName>
        <fullName evidence="2">Uncharacterized protein</fullName>
    </submittedName>
</protein>
<organism evidence="2 3">
    <name type="scientific">Mesobacillus foraminis</name>
    <dbReference type="NCBI Taxonomy" id="279826"/>
    <lineage>
        <taxon>Bacteria</taxon>
        <taxon>Bacillati</taxon>
        <taxon>Bacillota</taxon>
        <taxon>Bacilli</taxon>
        <taxon>Bacillales</taxon>
        <taxon>Bacillaceae</taxon>
        <taxon>Mesobacillus</taxon>
    </lineage>
</organism>
<sequence>MLSRKRAEKRRKKKQEGTYHFWDLLFEVIFWIPELILLPFRLLFWLVRFLGRSIFDGL</sequence>
<accession>A0A4R2B8H0</accession>
<evidence type="ECO:0000313" key="2">
    <source>
        <dbReference type="EMBL" id="TCN22623.1"/>
    </source>
</evidence>
<keyword evidence="3" id="KW-1185">Reference proteome</keyword>
<dbReference type="EMBL" id="SLVV01000010">
    <property type="protein sequence ID" value="TCN22623.1"/>
    <property type="molecule type" value="Genomic_DNA"/>
</dbReference>